<sequence>MDSTVSTPLSHPPEPRNRTKSSSRRSKFRRVYVAAEVSPSAPNQEPLPENREMGDNCAEPVVAVRRGRRSKNVSSVCASPRNARRPRKRLDQEMARDEKDSGVGEEVIIKPRKKRQISRSKKDMLALVPSVPSPREEEGVNLDRYGKLISDVLMWRDVAKSSLWFGFGSLCFLSSCFASGINFSIFSVMSQMGLFFLAVSFILNTLRPREIVETKTEMKLTEDDILRMGKFILPAVNLAISKTGDVFSGEPAMTLKVVPFLIVGAEYGHFLTLWRLCALGFFISFTAPRLYSSYSTQIRRKGECIRCWVMESWCACSHKKIIALSVFSAFWNLTTARTRIFAAFICLAMIRYYTIYSGEKVEEVVEEAQEHNDQEQENDQKELIDCIKCED</sequence>
<dbReference type="Proteomes" id="UP001152523">
    <property type="component" value="Unassembled WGS sequence"/>
</dbReference>
<feature type="transmembrane region" description="Helical" evidence="6">
    <location>
        <begin position="267"/>
        <end position="291"/>
    </location>
</feature>
<feature type="transmembrane region" description="Helical" evidence="6">
    <location>
        <begin position="163"/>
        <end position="183"/>
    </location>
</feature>
<evidence type="ECO:0000256" key="2">
    <source>
        <dbReference type="ARBA" id="ARBA00022692"/>
    </source>
</evidence>
<evidence type="ECO:0000313" key="9">
    <source>
        <dbReference type="EMBL" id="CAH9126853.1"/>
    </source>
</evidence>
<dbReference type="Pfam" id="PF02453">
    <property type="entry name" value="Reticulon"/>
    <property type="match status" value="1"/>
</dbReference>
<dbReference type="InterPro" id="IPR044647">
    <property type="entry name" value="RTNLB17/18/21"/>
</dbReference>
<feature type="region of interest" description="Disordered" evidence="7">
    <location>
        <begin position="1"/>
        <end position="97"/>
    </location>
</feature>
<feature type="domain" description="Reticulon" evidence="8">
    <location>
        <begin position="149"/>
        <end position="298"/>
    </location>
</feature>
<dbReference type="InterPro" id="IPR003388">
    <property type="entry name" value="Reticulon"/>
</dbReference>
<name>A0AAV0EUI8_9ASTE</name>
<keyword evidence="5 6" id="KW-0472">Membrane</keyword>
<evidence type="ECO:0000256" key="3">
    <source>
        <dbReference type="ARBA" id="ARBA00022824"/>
    </source>
</evidence>
<evidence type="ECO:0000256" key="4">
    <source>
        <dbReference type="ARBA" id="ARBA00022989"/>
    </source>
</evidence>
<feature type="compositionally biased region" description="Basic residues" evidence="7">
    <location>
        <begin position="18"/>
        <end position="30"/>
    </location>
</feature>
<reference evidence="9" key="1">
    <citation type="submission" date="2022-07" db="EMBL/GenBank/DDBJ databases">
        <authorList>
            <person name="Macas J."/>
            <person name="Novak P."/>
            <person name="Neumann P."/>
        </authorList>
    </citation>
    <scope>NUCLEOTIDE SEQUENCE</scope>
</reference>
<keyword evidence="3 6" id="KW-0256">Endoplasmic reticulum</keyword>
<protein>
    <recommendedName>
        <fullName evidence="6">Reticulon-like protein</fullName>
    </recommendedName>
</protein>
<keyword evidence="4 6" id="KW-1133">Transmembrane helix</keyword>
<evidence type="ECO:0000256" key="5">
    <source>
        <dbReference type="ARBA" id="ARBA00023136"/>
    </source>
</evidence>
<organism evidence="9 10">
    <name type="scientific">Cuscuta epithymum</name>
    <dbReference type="NCBI Taxonomy" id="186058"/>
    <lineage>
        <taxon>Eukaryota</taxon>
        <taxon>Viridiplantae</taxon>
        <taxon>Streptophyta</taxon>
        <taxon>Embryophyta</taxon>
        <taxon>Tracheophyta</taxon>
        <taxon>Spermatophyta</taxon>
        <taxon>Magnoliopsida</taxon>
        <taxon>eudicotyledons</taxon>
        <taxon>Gunneridae</taxon>
        <taxon>Pentapetalae</taxon>
        <taxon>asterids</taxon>
        <taxon>lamiids</taxon>
        <taxon>Solanales</taxon>
        <taxon>Convolvulaceae</taxon>
        <taxon>Cuscuteae</taxon>
        <taxon>Cuscuta</taxon>
        <taxon>Cuscuta subgen. Cuscuta</taxon>
    </lineage>
</organism>
<evidence type="ECO:0000256" key="1">
    <source>
        <dbReference type="ARBA" id="ARBA00004477"/>
    </source>
</evidence>
<dbReference type="GO" id="GO:0005789">
    <property type="term" value="C:endoplasmic reticulum membrane"/>
    <property type="evidence" value="ECO:0007669"/>
    <property type="project" value="UniProtKB-SubCell"/>
</dbReference>
<dbReference type="AlphaFoldDB" id="A0AAV0EUI8"/>
<keyword evidence="2 6" id="KW-0812">Transmembrane</keyword>
<gene>
    <name evidence="9" type="ORF">CEPIT_LOCUS27861</name>
</gene>
<keyword evidence="10" id="KW-1185">Reference proteome</keyword>
<accession>A0AAV0EUI8</accession>
<comment type="caution">
    <text evidence="9">The sequence shown here is derived from an EMBL/GenBank/DDBJ whole genome shotgun (WGS) entry which is preliminary data.</text>
</comment>
<evidence type="ECO:0000259" key="8">
    <source>
        <dbReference type="PROSITE" id="PS50845"/>
    </source>
</evidence>
<proteinExistence type="predicted"/>
<dbReference type="PROSITE" id="PS50845">
    <property type="entry name" value="RETICULON"/>
    <property type="match status" value="1"/>
</dbReference>
<feature type="non-terminal residue" evidence="9">
    <location>
        <position position="391"/>
    </location>
</feature>
<evidence type="ECO:0000256" key="6">
    <source>
        <dbReference type="RuleBase" id="RU363132"/>
    </source>
</evidence>
<evidence type="ECO:0000313" key="10">
    <source>
        <dbReference type="Proteomes" id="UP001152523"/>
    </source>
</evidence>
<dbReference type="PANTHER" id="PTHR46626:SF2">
    <property type="entry name" value="RETICULON-LIKE PROTEIN B17"/>
    <property type="match status" value="1"/>
</dbReference>
<dbReference type="EMBL" id="CAMAPF010000945">
    <property type="protein sequence ID" value="CAH9126853.1"/>
    <property type="molecule type" value="Genomic_DNA"/>
</dbReference>
<dbReference type="PANTHER" id="PTHR46626">
    <property type="entry name" value="RETICULON-LIKE PROTEIN B17"/>
    <property type="match status" value="1"/>
</dbReference>
<evidence type="ECO:0000256" key="7">
    <source>
        <dbReference type="SAM" id="MobiDB-lite"/>
    </source>
</evidence>
<comment type="subcellular location">
    <subcellularLocation>
        <location evidence="1 6">Endoplasmic reticulum membrane</location>
        <topology evidence="1 6">Multi-pass membrane protein</topology>
    </subcellularLocation>
</comment>